<gene>
    <name evidence="1" type="ORF">PM001_LOCUS23812</name>
</gene>
<reference evidence="1" key="1">
    <citation type="submission" date="2024-01" db="EMBL/GenBank/DDBJ databases">
        <authorList>
            <person name="Webb A."/>
        </authorList>
    </citation>
    <scope>NUCLEOTIDE SEQUENCE</scope>
    <source>
        <strain evidence="1">Pm1</strain>
    </source>
</reference>
<comment type="caution">
    <text evidence="1">The sequence shown here is derived from an EMBL/GenBank/DDBJ whole genome shotgun (WGS) entry which is preliminary data.</text>
</comment>
<dbReference type="Proteomes" id="UP001162060">
    <property type="component" value="Unassembled WGS sequence"/>
</dbReference>
<evidence type="ECO:0000313" key="1">
    <source>
        <dbReference type="EMBL" id="CAK7938662.1"/>
    </source>
</evidence>
<protein>
    <submittedName>
        <fullName evidence="1">Uncharacterized protein</fullName>
    </submittedName>
</protein>
<dbReference type="AlphaFoldDB" id="A0AAV1UXV6"/>
<name>A0AAV1UXV6_9STRA</name>
<sequence>MLATLEHQRGHVFTSPSVEERLRQAAGQPLATWIFGRRPKSPEEVVIEKALRQR</sequence>
<evidence type="ECO:0000313" key="2">
    <source>
        <dbReference type="Proteomes" id="UP001162060"/>
    </source>
</evidence>
<accession>A0AAV1UXV6</accession>
<organism evidence="1 2">
    <name type="scientific">Peronospora matthiolae</name>
    <dbReference type="NCBI Taxonomy" id="2874970"/>
    <lineage>
        <taxon>Eukaryota</taxon>
        <taxon>Sar</taxon>
        <taxon>Stramenopiles</taxon>
        <taxon>Oomycota</taxon>
        <taxon>Peronosporomycetes</taxon>
        <taxon>Peronosporales</taxon>
        <taxon>Peronosporaceae</taxon>
        <taxon>Peronospora</taxon>
    </lineage>
</organism>
<dbReference type="EMBL" id="CAKLBY020000231">
    <property type="protein sequence ID" value="CAK7938662.1"/>
    <property type="molecule type" value="Genomic_DNA"/>
</dbReference>
<proteinExistence type="predicted"/>